<accession>A0A1F8FBH6</accession>
<protein>
    <submittedName>
        <fullName evidence="1">Uncharacterized protein</fullName>
    </submittedName>
</protein>
<evidence type="ECO:0000313" key="2">
    <source>
        <dbReference type="Proteomes" id="UP000178908"/>
    </source>
</evidence>
<comment type="caution">
    <text evidence="1">The sequence shown here is derived from an EMBL/GenBank/DDBJ whole genome shotgun (WGS) entry which is preliminary data.</text>
</comment>
<name>A0A1F8FBH6_9BACT</name>
<dbReference type="AlphaFoldDB" id="A0A1F8FBH6"/>
<dbReference type="EMBL" id="MGJO01000018">
    <property type="protein sequence ID" value="OGN09599.1"/>
    <property type="molecule type" value="Genomic_DNA"/>
</dbReference>
<sequence length="94" mass="11007">MRNLNPIDASVLAIIAQSADSFKKPMWNNLRLLIEKDFLPICKEPDRVKKVIYAMRLVYLKKKLPENLKSFEKSARGLLKWAENNRTIHSPRRS</sequence>
<reference evidence="1 2" key="1">
    <citation type="journal article" date="2016" name="Nat. Commun.">
        <title>Thousands of microbial genomes shed light on interconnected biogeochemical processes in an aquifer system.</title>
        <authorList>
            <person name="Anantharaman K."/>
            <person name="Brown C.T."/>
            <person name="Hug L.A."/>
            <person name="Sharon I."/>
            <person name="Castelle C.J."/>
            <person name="Probst A.J."/>
            <person name="Thomas B.C."/>
            <person name="Singh A."/>
            <person name="Wilkins M.J."/>
            <person name="Karaoz U."/>
            <person name="Brodie E.L."/>
            <person name="Williams K.H."/>
            <person name="Hubbard S.S."/>
            <person name="Banfield J.F."/>
        </authorList>
    </citation>
    <scope>NUCLEOTIDE SEQUENCE [LARGE SCALE GENOMIC DNA]</scope>
</reference>
<gene>
    <name evidence="1" type="ORF">A3C61_01615</name>
</gene>
<organism evidence="1 2">
    <name type="scientific">Candidatus Yanofskybacteria bacterium RIFCSPHIGHO2_02_FULL_39_10</name>
    <dbReference type="NCBI Taxonomy" id="1802674"/>
    <lineage>
        <taxon>Bacteria</taxon>
        <taxon>Candidatus Yanofskyibacteriota</taxon>
    </lineage>
</organism>
<evidence type="ECO:0000313" key="1">
    <source>
        <dbReference type="EMBL" id="OGN09599.1"/>
    </source>
</evidence>
<dbReference type="Proteomes" id="UP000178908">
    <property type="component" value="Unassembled WGS sequence"/>
</dbReference>
<proteinExistence type="predicted"/>